<gene>
    <name evidence="1" type="ORF">OXU80_23880</name>
</gene>
<sequence length="971" mass="109606">MTIHSISNGRVRNLLRGLVVADNTNAARQTLANLRKSARPAELYEVFAYIRSDAKLRRTLLVDDFPKSARAYLDIMDVPSEGTSKELAVIMPAVLEQQEALTRFINSVGALDRAIFNGSASDVYDAIRKAMPTYGFSLVLLKRLISAKYLFQHDDAIQSQIQVYLQNYNFNKRDIVAVAIEDAIDPHRGYSNVRRAFIKFIAGGRLRFPASEVIADFFEPDADSPDIFARRLQAFSVFSLPDAVYYLLSSNIVQEDGCLAELPSSVRMPGQVLDAWKDAHSDFESHRFLHSSEDEDKFAELTFLRHTSSWIDYPSVRRYRKWIESAVGHRFSARKRQSHLAAYDNPFAAARDIAALANNPVQTPLNIENIDASLGGCLHRTIALMLMIERESQSCALDGIGLLQLLDKTVDVALLTTANELSTFLGSKSYDDLFEYLRAALLFDSTETERHAHALRKATQRVVLSRFNGDITQFLDFLQSSGSHVGAHFFHTANEQFLVRLYDLYPTAADVTNARVSMLEWYSQVTDDPPMHDHANVLRLESKLRQVRGDLDENRIYVDSARYLQWLSEQVLSELRDLVPILAGWHQEITATTEFRSEIARLQDPHARLVFIIDRAYREFCANKFYGVDSYIGRRIRHGTLHGVMVTDVRRMAEELIGFCQLNDHSFSQYVAQWLKTYENIVEDLGENIFRIRSDEKPRGAIDPTIVSPDKTASTNLALKTIQTSLQQEGGLRVAQGAILEFCWIILETDLERIRNDLRTLRQNLILDISAEGSSSIEGRQKIVVDAIRDINDLVNRKFQSLINWFSRPPNVSPSATLSLLFQAVFKEVSESFAHKRAISVELGETGINLFGHRYHYIYDILYVLVHNAVKYGRDDGRVSFEVTNESKGGSTASLVLSVQSECDGDSSLDHARTRISEAMTADIEGALVQVGFTGIRKVRTLVASVDEIQELTVAFAGRCVRFEVALNIKT</sequence>
<proteinExistence type="predicted"/>
<evidence type="ECO:0000313" key="2">
    <source>
        <dbReference type="Proteomes" id="UP001163223"/>
    </source>
</evidence>
<organism evidence="1 2">
    <name type="scientific">Antarcticirhabdus aurantiaca</name>
    <dbReference type="NCBI Taxonomy" id="2606717"/>
    <lineage>
        <taxon>Bacteria</taxon>
        <taxon>Pseudomonadati</taxon>
        <taxon>Pseudomonadota</taxon>
        <taxon>Alphaproteobacteria</taxon>
        <taxon>Hyphomicrobiales</taxon>
        <taxon>Aurantimonadaceae</taxon>
        <taxon>Antarcticirhabdus</taxon>
    </lineage>
</organism>
<protein>
    <submittedName>
        <fullName evidence="1">Uncharacterized protein</fullName>
    </submittedName>
</protein>
<evidence type="ECO:0000313" key="1">
    <source>
        <dbReference type="EMBL" id="WAJ27847.1"/>
    </source>
</evidence>
<dbReference type="Proteomes" id="UP001163223">
    <property type="component" value="Chromosome"/>
</dbReference>
<reference evidence="1" key="1">
    <citation type="submission" date="2022-11" db="EMBL/GenBank/DDBJ databases">
        <title>beta-Carotene-producing bacterium, Jeongeuplla avenae sp. nov., alleviates the salt stress of Arabidopsis seedlings.</title>
        <authorList>
            <person name="Jiang L."/>
            <person name="Lee J."/>
        </authorList>
    </citation>
    <scope>NUCLEOTIDE SEQUENCE</scope>
    <source>
        <strain evidence="1">DY_R2A_6</strain>
    </source>
</reference>
<name>A0ACD4NM63_9HYPH</name>
<dbReference type="EMBL" id="CP113520">
    <property type="protein sequence ID" value="WAJ27847.1"/>
    <property type="molecule type" value="Genomic_DNA"/>
</dbReference>
<keyword evidence="2" id="KW-1185">Reference proteome</keyword>
<accession>A0ACD4NM63</accession>